<protein>
    <submittedName>
        <fullName evidence="1">DUF192 domain-containing protein</fullName>
    </submittedName>
</protein>
<dbReference type="InterPro" id="IPR003795">
    <property type="entry name" value="DUF192"/>
</dbReference>
<dbReference type="RefSeq" id="WP_263543083.1">
    <property type="nucleotide sequence ID" value="NZ_JAOVZO020000023.1"/>
</dbReference>
<reference evidence="1" key="1">
    <citation type="submission" date="2023-02" db="EMBL/GenBank/DDBJ databases">
        <title>Tahibacter soli sp. nov. isolated from soil.</title>
        <authorList>
            <person name="Baek J.H."/>
            <person name="Lee J.K."/>
            <person name="Choi D.G."/>
            <person name="Jeon C.O."/>
        </authorList>
    </citation>
    <scope>NUCLEOTIDE SEQUENCE</scope>
    <source>
        <strain evidence="1">BL</strain>
    </source>
</reference>
<accession>A0A9X3YR30</accession>
<dbReference type="AlphaFoldDB" id="A0A9X3YR30"/>
<dbReference type="Proteomes" id="UP001139971">
    <property type="component" value="Unassembled WGS sequence"/>
</dbReference>
<sequence>MKSDHGQVVTHDGRTIASAVGRPRGFFGRARGLLGRRGLAEHEGLWIDRCDSIHMFGMLFSIDVVFLRDGAIERLCPRVRPFQARWCRRANAALELAGGSIERLRLEPSLKLEFRSAA</sequence>
<organism evidence="1 2">
    <name type="scientific">Tahibacter soli</name>
    <dbReference type="NCBI Taxonomy" id="2983605"/>
    <lineage>
        <taxon>Bacteria</taxon>
        <taxon>Pseudomonadati</taxon>
        <taxon>Pseudomonadota</taxon>
        <taxon>Gammaproteobacteria</taxon>
        <taxon>Lysobacterales</taxon>
        <taxon>Rhodanobacteraceae</taxon>
        <taxon>Tahibacter</taxon>
    </lineage>
</organism>
<proteinExistence type="predicted"/>
<keyword evidence="2" id="KW-1185">Reference proteome</keyword>
<name>A0A9X3YR30_9GAMM</name>
<comment type="caution">
    <text evidence="1">The sequence shown here is derived from an EMBL/GenBank/DDBJ whole genome shotgun (WGS) entry which is preliminary data.</text>
</comment>
<gene>
    <name evidence="1" type="ORF">OD750_025860</name>
</gene>
<dbReference type="Pfam" id="PF02643">
    <property type="entry name" value="DUF192"/>
    <property type="match status" value="1"/>
</dbReference>
<evidence type="ECO:0000313" key="1">
    <source>
        <dbReference type="EMBL" id="MDC8015965.1"/>
    </source>
</evidence>
<dbReference type="Gene3D" id="2.60.120.1140">
    <property type="entry name" value="Protein of unknown function DUF192"/>
    <property type="match status" value="1"/>
</dbReference>
<evidence type="ECO:0000313" key="2">
    <source>
        <dbReference type="Proteomes" id="UP001139971"/>
    </source>
</evidence>
<dbReference type="InterPro" id="IPR038695">
    <property type="entry name" value="Saro_0823-like_sf"/>
</dbReference>
<dbReference type="EMBL" id="JAOVZO020000023">
    <property type="protein sequence ID" value="MDC8015965.1"/>
    <property type="molecule type" value="Genomic_DNA"/>
</dbReference>